<keyword evidence="3" id="KW-1185">Reference proteome</keyword>
<protein>
    <submittedName>
        <fullName evidence="2">Uncharacterized protein</fullName>
    </submittedName>
</protein>
<reference evidence="2 3" key="1">
    <citation type="submission" date="2024-02" db="EMBL/GenBank/DDBJ databases">
        <title>Expansion and revision of Xanthobacter and proposal of Roseixanthobacter gen. nov.</title>
        <authorList>
            <person name="Soltysiak M.P.M."/>
            <person name="Jalihal A."/>
            <person name="Ory A."/>
            <person name="Chrisophersen C."/>
            <person name="Lee A.D."/>
            <person name="Boulton J."/>
            <person name="Springer M."/>
        </authorList>
    </citation>
    <scope>NUCLEOTIDE SEQUENCE [LARGE SCALE GENOMIC DNA]</scope>
    <source>
        <strain evidence="2 3">23A</strain>
    </source>
</reference>
<accession>A0ABW6ZYW5</accession>
<keyword evidence="1" id="KW-0732">Signal</keyword>
<dbReference type="RefSeq" id="WP_393993628.1">
    <property type="nucleotide sequence ID" value="NZ_JBAFVH010000009.1"/>
</dbReference>
<organism evidence="2 3">
    <name type="scientific">Xanthobacter oligotrophicus</name>
    <dbReference type="NCBI Taxonomy" id="2607286"/>
    <lineage>
        <taxon>Bacteria</taxon>
        <taxon>Pseudomonadati</taxon>
        <taxon>Pseudomonadota</taxon>
        <taxon>Alphaproteobacteria</taxon>
        <taxon>Hyphomicrobiales</taxon>
        <taxon>Xanthobacteraceae</taxon>
        <taxon>Xanthobacter</taxon>
    </lineage>
</organism>
<comment type="caution">
    <text evidence="2">The sequence shown here is derived from an EMBL/GenBank/DDBJ whole genome shotgun (WGS) entry which is preliminary data.</text>
</comment>
<gene>
    <name evidence="2" type="ORF">V5F32_17360</name>
</gene>
<proteinExistence type="predicted"/>
<evidence type="ECO:0000313" key="2">
    <source>
        <dbReference type="EMBL" id="MFG1373948.1"/>
    </source>
</evidence>
<feature type="chain" id="PRO_5046874188" evidence="1">
    <location>
        <begin position="16"/>
        <end position="195"/>
    </location>
</feature>
<feature type="signal peptide" evidence="1">
    <location>
        <begin position="1"/>
        <end position="15"/>
    </location>
</feature>
<evidence type="ECO:0000313" key="3">
    <source>
        <dbReference type="Proteomes" id="UP001604002"/>
    </source>
</evidence>
<dbReference type="Proteomes" id="UP001604002">
    <property type="component" value="Unassembled WGS sequence"/>
</dbReference>
<dbReference type="EMBL" id="JBAFVH010000009">
    <property type="protein sequence ID" value="MFG1373948.1"/>
    <property type="molecule type" value="Genomic_DNA"/>
</dbReference>
<evidence type="ECO:0000256" key="1">
    <source>
        <dbReference type="SAM" id="SignalP"/>
    </source>
</evidence>
<sequence length="195" mass="20590">MACLLALAAAVAAPADNPPPADLPAFDCAGPFAGDASEAVLAARFGAGNVVFRTVPGPEGTTFKATVLFPRDPARRVEIAWKDEKRRRRPEHVSVAAASRWMTAEGLGVGSGLAAVEAANGRPFTMAGFGWDYGGTVTDWNGGRLARSGCRLLLRLEPTPGAPADDVDGDRDFRSDAPAMRAAKPVIYEMMLMFE</sequence>
<name>A0ABW6ZYW5_9HYPH</name>